<comment type="catalytic activity">
    <reaction evidence="9">
        <text>1D-myo-inositol 1,4-bisphosphate + H2O = 1D-myo-inositol 4-phosphate + phosphate</text>
        <dbReference type="Rhea" id="RHEA:15553"/>
        <dbReference type="ChEBI" id="CHEBI:15377"/>
        <dbReference type="ChEBI" id="CHEBI:43474"/>
        <dbReference type="ChEBI" id="CHEBI:58282"/>
        <dbReference type="ChEBI" id="CHEBI:58469"/>
        <dbReference type="EC" id="3.1.3.57"/>
    </reaction>
    <physiologicalReaction direction="left-to-right" evidence="9">
        <dbReference type="Rhea" id="RHEA:15554"/>
    </physiologicalReaction>
</comment>
<evidence type="ECO:0000256" key="14">
    <source>
        <dbReference type="SAM" id="MobiDB-lite"/>
    </source>
</evidence>
<evidence type="ECO:0000256" key="2">
    <source>
        <dbReference type="ARBA" id="ARBA00012633"/>
    </source>
</evidence>
<feature type="binding site" evidence="13">
    <location>
        <position position="100"/>
    </location>
    <ligand>
        <name>Mg(2+)</name>
        <dbReference type="ChEBI" id="CHEBI:18420"/>
        <label>1</label>
        <note>catalytic</note>
    </ligand>
</feature>
<dbReference type="SUPFAM" id="SSF56655">
    <property type="entry name" value="Carbohydrate phosphatase"/>
    <property type="match status" value="1"/>
</dbReference>
<keyword evidence="5 13" id="KW-0460">Magnesium</keyword>
<dbReference type="InterPro" id="IPR020583">
    <property type="entry name" value="Inositol_monoP_metal-BS"/>
</dbReference>
<evidence type="ECO:0000313" key="15">
    <source>
        <dbReference type="EMBL" id="CBJ31104.1"/>
    </source>
</evidence>
<dbReference type="InterPro" id="IPR020550">
    <property type="entry name" value="Inositol_monophosphatase_CS"/>
</dbReference>
<evidence type="ECO:0000256" key="13">
    <source>
        <dbReference type="PIRSR" id="PIRSR600760-2"/>
    </source>
</evidence>
<dbReference type="AlphaFoldDB" id="D7FSG3"/>
<evidence type="ECO:0000256" key="4">
    <source>
        <dbReference type="ARBA" id="ARBA00022723"/>
    </source>
</evidence>
<dbReference type="OrthoDB" id="10254945at2759"/>
<dbReference type="InterPro" id="IPR000760">
    <property type="entry name" value="Inositol_monophosphatase-like"/>
</dbReference>
<evidence type="ECO:0000256" key="3">
    <source>
        <dbReference type="ARBA" id="ARBA00022671"/>
    </source>
</evidence>
<gene>
    <name evidence="15" type="ORF">Esi_0233_0021</name>
</gene>
<evidence type="ECO:0000256" key="12">
    <source>
        <dbReference type="ARBA" id="ARBA00044554"/>
    </source>
</evidence>
<evidence type="ECO:0000256" key="5">
    <source>
        <dbReference type="ARBA" id="ARBA00022842"/>
    </source>
</evidence>
<proteinExistence type="inferred from homology"/>
<dbReference type="Gene3D" id="3.40.190.80">
    <property type="match status" value="1"/>
</dbReference>
<name>D7FSG3_ECTSI</name>
<dbReference type="Pfam" id="PF00459">
    <property type="entry name" value="Inositol_P"/>
    <property type="match status" value="1"/>
</dbReference>
<dbReference type="EC" id="3.1.3.7" evidence="2"/>
<dbReference type="GO" id="GO:0004441">
    <property type="term" value="F:inositol-1,4-bisphosphate 1-phosphatase activity"/>
    <property type="evidence" value="ECO:0007669"/>
    <property type="project" value="UniProtKB-EC"/>
</dbReference>
<feature type="binding site" evidence="13">
    <location>
        <position position="77"/>
    </location>
    <ligand>
        <name>Mg(2+)</name>
        <dbReference type="ChEBI" id="CHEBI:18420"/>
        <label>1</label>
        <note>catalytic</note>
    </ligand>
</feature>
<evidence type="ECO:0000256" key="6">
    <source>
        <dbReference type="ARBA" id="ARBA00040342"/>
    </source>
</evidence>
<dbReference type="eggNOG" id="KOG2951">
    <property type="taxonomic scope" value="Eukaryota"/>
</dbReference>
<feature type="compositionally biased region" description="Low complexity" evidence="14">
    <location>
        <begin position="282"/>
        <end position="292"/>
    </location>
</feature>
<comment type="catalytic activity">
    <reaction evidence="8">
        <text>1D-myo-inositol 1,3,4-trisphosphate + H2O = 1D-myo-inositol 3,4-bisphosphate + phosphate</text>
        <dbReference type="Rhea" id="RHEA:70319"/>
        <dbReference type="ChEBI" id="CHEBI:15377"/>
        <dbReference type="ChEBI" id="CHEBI:43474"/>
        <dbReference type="ChEBI" id="CHEBI:58414"/>
        <dbReference type="ChEBI" id="CHEBI:83241"/>
    </reaction>
    <physiologicalReaction direction="left-to-right" evidence="8">
        <dbReference type="Rhea" id="RHEA:70320"/>
    </physiologicalReaction>
</comment>
<comment type="similarity">
    <text evidence="1">Belongs to the inositol monophosphatase superfamily.</text>
</comment>
<dbReference type="PROSITE" id="PS00629">
    <property type="entry name" value="IMP_1"/>
    <property type="match status" value="1"/>
</dbReference>
<feature type="region of interest" description="Disordered" evidence="14">
    <location>
        <begin position="282"/>
        <end position="302"/>
    </location>
</feature>
<dbReference type="GO" id="GO:0008441">
    <property type="term" value="F:3'(2'),5'-bisphosphate nucleotidase activity"/>
    <property type="evidence" value="ECO:0007669"/>
    <property type="project" value="UniProtKB-EC"/>
</dbReference>
<accession>D7FSG3</accession>
<dbReference type="STRING" id="2880.D7FSG3"/>
<dbReference type="PANTHER" id="PTHR43028">
    <property type="entry name" value="3'(2'),5'-BISPHOSPHATE NUCLEOTIDASE 1"/>
    <property type="match status" value="1"/>
</dbReference>
<evidence type="ECO:0000256" key="7">
    <source>
        <dbReference type="ARBA" id="ARBA00041815"/>
    </source>
</evidence>
<feature type="binding site" evidence="13">
    <location>
        <position position="99"/>
    </location>
    <ligand>
        <name>Mg(2+)</name>
        <dbReference type="ChEBI" id="CHEBI:18420"/>
        <label>1</label>
        <note>catalytic</note>
    </ligand>
</feature>
<evidence type="ECO:0000256" key="11">
    <source>
        <dbReference type="ARBA" id="ARBA00044544"/>
    </source>
</evidence>
<dbReference type="PANTHER" id="PTHR43028:SF5">
    <property type="entry name" value="3'(2'),5'-BISPHOSPHATE NUCLEOTIDASE 1"/>
    <property type="match status" value="1"/>
</dbReference>
<feature type="binding site" evidence="13">
    <location>
        <position position="233"/>
    </location>
    <ligand>
        <name>Mg(2+)</name>
        <dbReference type="ChEBI" id="CHEBI:18420"/>
        <label>1</label>
        <note>catalytic</note>
    </ligand>
</feature>
<protein>
    <recommendedName>
        <fullName evidence="6">3'(2'),5'-bisphosphate nucleotidase 1</fullName>
        <ecNumber evidence="10">3.1.3.57</ecNumber>
        <ecNumber evidence="2">3.1.3.7</ecNumber>
    </recommendedName>
    <alternativeName>
        <fullName evidence="11">3'-phosphoadenosine 5'-phosphate phosphatase</fullName>
    </alternativeName>
    <alternativeName>
        <fullName evidence="7">Bisphosphate 3'-nucleotidase 1</fullName>
    </alternativeName>
    <alternativeName>
        <fullName evidence="12">Inositol-polyphosphate 1-phosphatase</fullName>
    </alternativeName>
</protein>
<sequence length="327" mass="34585">MHLERDGELPAVKVEDVVDIARAAGDVIMGVYSTDPETWESRSKSDDTPVTKADVMADELICSRLRSAYPDIPIISEESEKLPYEERRDYDYCWVVDPLDGTKEFVKRTGDFAVMIGLCFHGKPVLGVVHAPAQETPKTYYAASGQGAFVLEGGRELCGEGLGKSKRISARTFGVRDSGLRLAVSSSRPPREFIASCGSSLTSSIGSAALKAVAVADGTVDMFPCLYSTSEWDTCSPQVLVEEAGGVVLPLDGTEEVGMADVAALLLLLRAENAPAAAATSAESAATGGEASVGKKASPTGSGELRLSYNKADLSSPRCVFLGRCTT</sequence>
<dbReference type="InterPro" id="IPR050725">
    <property type="entry name" value="CysQ/Inositol_MonoPase"/>
</dbReference>
<keyword evidence="3" id="KW-0452">Lithium</keyword>
<keyword evidence="16" id="KW-1185">Reference proteome</keyword>
<evidence type="ECO:0000256" key="10">
    <source>
        <dbReference type="ARBA" id="ARBA00044519"/>
    </source>
</evidence>
<evidence type="ECO:0000313" key="16">
    <source>
        <dbReference type="Proteomes" id="UP000002630"/>
    </source>
</evidence>
<dbReference type="CDD" id="cd01638">
    <property type="entry name" value="CysQ"/>
    <property type="match status" value="1"/>
</dbReference>
<dbReference type="InParanoid" id="D7FSG3"/>
<evidence type="ECO:0000256" key="1">
    <source>
        <dbReference type="ARBA" id="ARBA00009759"/>
    </source>
</evidence>
<feature type="binding site" evidence="13">
    <location>
        <position position="97"/>
    </location>
    <ligand>
        <name>Mg(2+)</name>
        <dbReference type="ChEBI" id="CHEBI:18420"/>
        <label>1</label>
        <note>catalytic</note>
    </ligand>
</feature>
<keyword evidence="4 13" id="KW-0479">Metal-binding</keyword>
<evidence type="ECO:0000256" key="8">
    <source>
        <dbReference type="ARBA" id="ARBA00044465"/>
    </source>
</evidence>
<dbReference type="GO" id="GO:0046854">
    <property type="term" value="P:phosphatidylinositol phosphate biosynthetic process"/>
    <property type="evidence" value="ECO:0007669"/>
    <property type="project" value="InterPro"/>
</dbReference>
<dbReference type="Proteomes" id="UP000002630">
    <property type="component" value="Unassembled WGS sequence"/>
</dbReference>
<dbReference type="GO" id="GO:0046872">
    <property type="term" value="F:metal ion binding"/>
    <property type="evidence" value="ECO:0007669"/>
    <property type="project" value="UniProtKB-KW"/>
</dbReference>
<dbReference type="PROSITE" id="PS00630">
    <property type="entry name" value="IMP_2"/>
    <property type="match status" value="1"/>
</dbReference>
<dbReference type="Gene3D" id="3.30.540.10">
    <property type="entry name" value="Fructose-1,6-Bisphosphatase, subunit A, domain 1"/>
    <property type="match status" value="1"/>
</dbReference>
<evidence type="ECO:0000256" key="9">
    <source>
        <dbReference type="ARBA" id="ARBA00044478"/>
    </source>
</evidence>
<dbReference type="PRINTS" id="PR00377">
    <property type="entry name" value="IMPHPHTASES"/>
</dbReference>
<dbReference type="EMBL" id="FN649760">
    <property type="protein sequence ID" value="CBJ31104.1"/>
    <property type="molecule type" value="Genomic_DNA"/>
</dbReference>
<reference evidence="15 16" key="1">
    <citation type="journal article" date="2010" name="Nature">
        <title>The Ectocarpus genome and the independent evolution of multicellularity in brown algae.</title>
        <authorList>
            <person name="Cock J.M."/>
            <person name="Sterck L."/>
            <person name="Rouze P."/>
            <person name="Scornet D."/>
            <person name="Allen A.E."/>
            <person name="Amoutzias G."/>
            <person name="Anthouard V."/>
            <person name="Artiguenave F."/>
            <person name="Aury J.M."/>
            <person name="Badger J.H."/>
            <person name="Beszteri B."/>
            <person name="Billiau K."/>
            <person name="Bonnet E."/>
            <person name="Bothwell J.H."/>
            <person name="Bowler C."/>
            <person name="Boyen C."/>
            <person name="Brownlee C."/>
            <person name="Carrano C.J."/>
            <person name="Charrier B."/>
            <person name="Cho G.Y."/>
            <person name="Coelho S.M."/>
            <person name="Collen J."/>
            <person name="Corre E."/>
            <person name="Da Silva C."/>
            <person name="Delage L."/>
            <person name="Delaroque N."/>
            <person name="Dittami S.M."/>
            <person name="Doulbeau S."/>
            <person name="Elias M."/>
            <person name="Farnham G."/>
            <person name="Gachon C.M."/>
            <person name="Gschloessl B."/>
            <person name="Heesch S."/>
            <person name="Jabbari K."/>
            <person name="Jubin C."/>
            <person name="Kawai H."/>
            <person name="Kimura K."/>
            <person name="Kloareg B."/>
            <person name="Kupper F.C."/>
            <person name="Lang D."/>
            <person name="Le Bail A."/>
            <person name="Leblanc C."/>
            <person name="Lerouge P."/>
            <person name="Lohr M."/>
            <person name="Lopez P.J."/>
            <person name="Martens C."/>
            <person name="Maumus F."/>
            <person name="Michel G."/>
            <person name="Miranda-Saavedra D."/>
            <person name="Morales J."/>
            <person name="Moreau H."/>
            <person name="Motomura T."/>
            <person name="Nagasato C."/>
            <person name="Napoli C.A."/>
            <person name="Nelson D.R."/>
            <person name="Nyvall-Collen P."/>
            <person name="Peters A.F."/>
            <person name="Pommier C."/>
            <person name="Potin P."/>
            <person name="Poulain J."/>
            <person name="Quesneville H."/>
            <person name="Read B."/>
            <person name="Rensing S.A."/>
            <person name="Ritter A."/>
            <person name="Rousvoal S."/>
            <person name="Samanta M."/>
            <person name="Samson G."/>
            <person name="Schroeder D.C."/>
            <person name="Segurens B."/>
            <person name="Strittmatter M."/>
            <person name="Tonon T."/>
            <person name="Tregear J.W."/>
            <person name="Valentin K."/>
            <person name="von Dassow P."/>
            <person name="Yamagishi T."/>
            <person name="Van de Peer Y."/>
            <person name="Wincker P."/>
        </authorList>
    </citation>
    <scope>NUCLEOTIDE SEQUENCE [LARGE SCALE GENOMIC DNA]</scope>
    <source>
        <strain evidence="16">Ec32 / CCAP1310/4</strain>
    </source>
</reference>
<organism evidence="15 16">
    <name type="scientific">Ectocarpus siliculosus</name>
    <name type="common">Brown alga</name>
    <name type="synonym">Conferva siliculosa</name>
    <dbReference type="NCBI Taxonomy" id="2880"/>
    <lineage>
        <taxon>Eukaryota</taxon>
        <taxon>Sar</taxon>
        <taxon>Stramenopiles</taxon>
        <taxon>Ochrophyta</taxon>
        <taxon>PX clade</taxon>
        <taxon>Phaeophyceae</taxon>
        <taxon>Ectocarpales</taxon>
        <taxon>Ectocarpaceae</taxon>
        <taxon>Ectocarpus</taxon>
    </lineage>
</organism>
<comment type="cofactor">
    <cofactor evidence="13">
        <name>Mg(2+)</name>
        <dbReference type="ChEBI" id="CHEBI:18420"/>
    </cofactor>
</comment>
<dbReference type="EC" id="3.1.3.57" evidence="10"/>